<dbReference type="Proteomes" id="UP000887565">
    <property type="component" value="Unplaced"/>
</dbReference>
<name>A0A915J5A9_ROMCU</name>
<evidence type="ECO:0000313" key="1">
    <source>
        <dbReference type="Proteomes" id="UP000887565"/>
    </source>
</evidence>
<dbReference type="AlphaFoldDB" id="A0A915J5A9"/>
<dbReference type="WBParaSite" id="nRc.2.0.1.t20984-RA">
    <property type="protein sequence ID" value="nRc.2.0.1.t20984-RA"/>
    <property type="gene ID" value="nRc.2.0.1.g20984"/>
</dbReference>
<evidence type="ECO:0000313" key="2">
    <source>
        <dbReference type="WBParaSite" id="nRc.2.0.1.t20984-RA"/>
    </source>
</evidence>
<organism evidence="1 2">
    <name type="scientific">Romanomermis culicivorax</name>
    <name type="common">Nematode worm</name>
    <dbReference type="NCBI Taxonomy" id="13658"/>
    <lineage>
        <taxon>Eukaryota</taxon>
        <taxon>Metazoa</taxon>
        <taxon>Ecdysozoa</taxon>
        <taxon>Nematoda</taxon>
        <taxon>Enoplea</taxon>
        <taxon>Dorylaimia</taxon>
        <taxon>Mermithida</taxon>
        <taxon>Mermithoidea</taxon>
        <taxon>Mermithidae</taxon>
        <taxon>Romanomermis</taxon>
    </lineage>
</organism>
<proteinExistence type="predicted"/>
<reference evidence="2" key="1">
    <citation type="submission" date="2022-11" db="UniProtKB">
        <authorList>
            <consortium name="WormBaseParasite"/>
        </authorList>
    </citation>
    <scope>IDENTIFICATION</scope>
</reference>
<keyword evidence="1" id="KW-1185">Reference proteome</keyword>
<sequence length="275" mass="30891">MTPHCHRFRMKLTMCGSNALPLINHCGSELIRVDGDWFRRLTSFMPLATLLASPCSAAKYAYVKDLLLCHTQNMNSEMRAAFYDCMWYGTDGNPQSQLTDWMNRIPEREPSFTRDPGTYVCNRFALRLIIFNEGFHMETPIEEIKIDESDYTTNPHSPFHLYSMFIAIIDYQNRFSFPALLPPSTDASALPMLAAPSDITGTATQITDFLKLMLNEISTLAPVPMDESTPIQPAAMDTETTTITDQTLTDIPEEGTVDQSTSMDIVPIEPATTLP</sequence>
<accession>A0A915J5A9</accession>
<protein>
    <submittedName>
        <fullName evidence="2">Uncharacterized protein</fullName>
    </submittedName>
</protein>